<evidence type="ECO:0000313" key="2">
    <source>
        <dbReference type="Proteomes" id="UP000799750"/>
    </source>
</evidence>
<name>A0A6A6QAB1_9PEZI</name>
<organism evidence="1 2">
    <name type="scientific">Lophium mytilinum</name>
    <dbReference type="NCBI Taxonomy" id="390894"/>
    <lineage>
        <taxon>Eukaryota</taxon>
        <taxon>Fungi</taxon>
        <taxon>Dikarya</taxon>
        <taxon>Ascomycota</taxon>
        <taxon>Pezizomycotina</taxon>
        <taxon>Dothideomycetes</taxon>
        <taxon>Pleosporomycetidae</taxon>
        <taxon>Mytilinidiales</taxon>
        <taxon>Mytilinidiaceae</taxon>
        <taxon>Lophium</taxon>
    </lineage>
</organism>
<dbReference type="AlphaFoldDB" id="A0A6A6QAB1"/>
<gene>
    <name evidence="1" type="ORF">BU16DRAFT_217583</name>
</gene>
<reference evidence="1" key="1">
    <citation type="journal article" date="2020" name="Stud. Mycol.">
        <title>101 Dothideomycetes genomes: a test case for predicting lifestyles and emergence of pathogens.</title>
        <authorList>
            <person name="Haridas S."/>
            <person name="Albert R."/>
            <person name="Binder M."/>
            <person name="Bloem J."/>
            <person name="Labutti K."/>
            <person name="Salamov A."/>
            <person name="Andreopoulos B."/>
            <person name="Baker S."/>
            <person name="Barry K."/>
            <person name="Bills G."/>
            <person name="Bluhm B."/>
            <person name="Cannon C."/>
            <person name="Castanera R."/>
            <person name="Culley D."/>
            <person name="Daum C."/>
            <person name="Ezra D."/>
            <person name="Gonzalez J."/>
            <person name="Henrissat B."/>
            <person name="Kuo A."/>
            <person name="Liang C."/>
            <person name="Lipzen A."/>
            <person name="Lutzoni F."/>
            <person name="Magnuson J."/>
            <person name="Mondo S."/>
            <person name="Nolan M."/>
            <person name="Ohm R."/>
            <person name="Pangilinan J."/>
            <person name="Park H.-J."/>
            <person name="Ramirez L."/>
            <person name="Alfaro M."/>
            <person name="Sun H."/>
            <person name="Tritt A."/>
            <person name="Yoshinaga Y."/>
            <person name="Zwiers L.-H."/>
            <person name="Turgeon B."/>
            <person name="Goodwin S."/>
            <person name="Spatafora J."/>
            <person name="Crous P."/>
            <person name="Grigoriev I."/>
        </authorList>
    </citation>
    <scope>NUCLEOTIDE SEQUENCE</scope>
    <source>
        <strain evidence="1">CBS 269.34</strain>
    </source>
</reference>
<proteinExistence type="predicted"/>
<protein>
    <submittedName>
        <fullName evidence="1">Uncharacterized protein</fullName>
    </submittedName>
</protein>
<dbReference type="Proteomes" id="UP000799750">
    <property type="component" value="Unassembled WGS sequence"/>
</dbReference>
<keyword evidence="2" id="KW-1185">Reference proteome</keyword>
<accession>A0A6A6QAB1</accession>
<dbReference type="EMBL" id="MU004200">
    <property type="protein sequence ID" value="KAF2488926.1"/>
    <property type="molecule type" value="Genomic_DNA"/>
</dbReference>
<sequence length="101" mass="11384">MMRRRPRLSFLLHPYTAGFLPASTFLLHTLAFISLTQSLQIASTVTKDSTILLYTLVSIFHTQSLSIAPNSVHLYSRLSCGSGQHDRPAVHHQWDGIRRVP</sequence>
<evidence type="ECO:0000313" key="1">
    <source>
        <dbReference type="EMBL" id="KAF2488926.1"/>
    </source>
</evidence>